<evidence type="ECO:0000313" key="4">
    <source>
        <dbReference type="WBParaSite" id="SSLN_0001566601-mRNA-1"/>
    </source>
</evidence>
<accession>A0A183TF54</accession>
<evidence type="ECO:0000313" key="2">
    <source>
        <dbReference type="EMBL" id="VDM01488.1"/>
    </source>
</evidence>
<dbReference type="OrthoDB" id="424543at2759"/>
<dbReference type="Proteomes" id="UP000275846">
    <property type="component" value="Unassembled WGS sequence"/>
</dbReference>
<dbReference type="PANTHER" id="PTHR47027:SF20">
    <property type="entry name" value="REVERSE TRANSCRIPTASE-LIKE PROTEIN WITH RNA-DIRECTED DNA POLYMERASE DOMAIN"/>
    <property type="match status" value="1"/>
</dbReference>
<keyword evidence="1" id="KW-1133">Transmembrane helix</keyword>
<gene>
    <name evidence="2" type="ORF">SSLN_LOCUS15102</name>
</gene>
<dbReference type="EMBL" id="UYSU01039597">
    <property type="protein sequence ID" value="VDM01488.1"/>
    <property type="molecule type" value="Genomic_DNA"/>
</dbReference>
<dbReference type="PANTHER" id="PTHR47027">
    <property type="entry name" value="REVERSE TRANSCRIPTASE DOMAIN-CONTAINING PROTEIN"/>
    <property type="match status" value="1"/>
</dbReference>
<feature type="transmembrane region" description="Helical" evidence="1">
    <location>
        <begin position="20"/>
        <end position="40"/>
    </location>
</feature>
<dbReference type="AlphaFoldDB" id="A0A183TF54"/>
<name>A0A183TF54_SCHSO</name>
<evidence type="ECO:0000256" key="1">
    <source>
        <dbReference type="SAM" id="Phobius"/>
    </source>
</evidence>
<dbReference type="WBParaSite" id="SSLN_0001566601-mRNA-1">
    <property type="protein sequence ID" value="SSLN_0001566601-mRNA-1"/>
    <property type="gene ID" value="SSLN_0001566601"/>
</dbReference>
<keyword evidence="1" id="KW-0812">Transmembrane</keyword>
<evidence type="ECO:0000313" key="3">
    <source>
        <dbReference type="Proteomes" id="UP000275846"/>
    </source>
</evidence>
<keyword evidence="1" id="KW-0472">Membrane</keyword>
<protein>
    <submittedName>
        <fullName evidence="4">Envelope glycoprotein L</fullName>
    </submittedName>
</protein>
<organism evidence="4">
    <name type="scientific">Schistocephalus solidus</name>
    <name type="common">Tapeworm</name>
    <dbReference type="NCBI Taxonomy" id="70667"/>
    <lineage>
        <taxon>Eukaryota</taxon>
        <taxon>Metazoa</taxon>
        <taxon>Spiralia</taxon>
        <taxon>Lophotrochozoa</taxon>
        <taxon>Platyhelminthes</taxon>
        <taxon>Cestoda</taxon>
        <taxon>Eucestoda</taxon>
        <taxon>Diphyllobothriidea</taxon>
        <taxon>Diphyllobothriidae</taxon>
        <taxon>Schistocephalus</taxon>
    </lineage>
</organism>
<reference evidence="2 3" key="2">
    <citation type="submission" date="2018-11" db="EMBL/GenBank/DDBJ databases">
        <authorList>
            <consortium name="Pathogen Informatics"/>
        </authorList>
    </citation>
    <scope>NUCLEOTIDE SEQUENCE [LARGE SCALE GENOMIC DNA]</scope>
    <source>
        <strain evidence="2 3">NST_G2</strain>
    </source>
</reference>
<reference evidence="4" key="1">
    <citation type="submission" date="2016-06" db="UniProtKB">
        <authorList>
            <consortium name="WormBaseParasite"/>
        </authorList>
    </citation>
    <scope>IDENTIFICATION</scope>
</reference>
<sequence>MDAVRSTHNACAARPRGHSVQVSFLGMMQAIAVCIILVVWCVSCLRANLTTITVPGDLGKIQNQTLSTTHVILGNSEVQDFEAIFDLQASCENLNTDSNARPALLVLFRRFHVPAYGETCPTVALRIETVSGKPPLEVNKCLWIPRDISNATKIRVYRASVRSVLLYGSECLALSVKDERRLEVFDHRCLRTILRVKCTHCVSNETFRTRGDNIARISQAIRERRLRCFGHVLCRLPHELSSTALDPAPLPTWRHRRGGQIRTRLDAVRQDMEAVLGASLFGIRCWRKEWIELSRSAAANRHAWRAPIRDLIEAG</sequence>
<proteinExistence type="predicted"/>
<keyword evidence="3" id="KW-1185">Reference proteome</keyword>